<gene>
    <name evidence="1" type="ORF">ADICYQ_2960</name>
</gene>
<proteinExistence type="predicted"/>
<protein>
    <submittedName>
        <fullName evidence="1">Uncharacterized protein</fullName>
    </submittedName>
</protein>
<reference evidence="1 2" key="1">
    <citation type="journal article" date="2013" name="Genome Announc.">
        <title>Draft Genome Sequence of Cyclobacterium qasimii Strain M12-11BT, Isolated from Arctic Marine Sediment.</title>
        <authorList>
            <person name="Shivaji S."/>
            <person name="Ara S."/>
            <person name="Singh A."/>
            <person name="Kumar Pinnaka A."/>
        </authorList>
    </citation>
    <scope>NUCLEOTIDE SEQUENCE [LARGE SCALE GENOMIC DNA]</scope>
    <source>
        <strain evidence="1 2">M12-11B</strain>
    </source>
</reference>
<accession>S7WUX0</accession>
<organism evidence="1 2">
    <name type="scientific">Cyclobacterium qasimii M12-11B</name>
    <dbReference type="NCBI Taxonomy" id="641524"/>
    <lineage>
        <taxon>Bacteria</taxon>
        <taxon>Pseudomonadati</taxon>
        <taxon>Bacteroidota</taxon>
        <taxon>Cytophagia</taxon>
        <taxon>Cytophagales</taxon>
        <taxon>Cyclobacteriaceae</taxon>
        <taxon>Cyclobacterium</taxon>
    </lineage>
</organism>
<evidence type="ECO:0000313" key="1">
    <source>
        <dbReference type="EMBL" id="EPR67888.1"/>
    </source>
</evidence>
<dbReference type="EMBL" id="ATNM01000110">
    <property type="protein sequence ID" value="EPR67888.1"/>
    <property type="molecule type" value="Genomic_DNA"/>
</dbReference>
<sequence>MHGVCTSAFYYYFFAEQLSEKDRDNGMVASKKAKVFFSERKQYQQLKKLKHYKKR</sequence>
<name>S7WUX0_9BACT</name>
<dbReference type="AlphaFoldDB" id="S7WUX0"/>
<dbReference type="Proteomes" id="UP000014974">
    <property type="component" value="Unassembled WGS sequence"/>
</dbReference>
<evidence type="ECO:0000313" key="2">
    <source>
        <dbReference type="Proteomes" id="UP000014974"/>
    </source>
</evidence>
<comment type="caution">
    <text evidence="1">The sequence shown here is derived from an EMBL/GenBank/DDBJ whole genome shotgun (WGS) entry which is preliminary data.</text>
</comment>